<dbReference type="InterPro" id="IPR052069">
    <property type="entry name" value="Ca-reg_mRNA-binding_domain"/>
</dbReference>
<feature type="domain" description="CSD" evidence="3">
    <location>
        <begin position="2"/>
        <end position="66"/>
    </location>
</feature>
<dbReference type="EMBL" id="FMYF01000014">
    <property type="protein sequence ID" value="SDC02400.1"/>
    <property type="molecule type" value="Genomic_DNA"/>
</dbReference>
<dbReference type="CDD" id="cd04458">
    <property type="entry name" value="CSP_CDS"/>
    <property type="match status" value="1"/>
</dbReference>
<evidence type="ECO:0000256" key="2">
    <source>
        <dbReference type="SAM" id="Phobius"/>
    </source>
</evidence>
<keyword evidence="2" id="KW-0472">Membrane</keyword>
<dbReference type="SUPFAM" id="SSF50249">
    <property type="entry name" value="Nucleic acid-binding proteins"/>
    <property type="match status" value="1"/>
</dbReference>
<name>A0A1G6I7H9_9ACTN</name>
<dbReference type="GO" id="GO:0005737">
    <property type="term" value="C:cytoplasm"/>
    <property type="evidence" value="ECO:0007669"/>
    <property type="project" value="TreeGrafter"/>
</dbReference>
<dbReference type="Pfam" id="PF06961">
    <property type="entry name" value="DUF1294"/>
    <property type="match status" value="1"/>
</dbReference>
<dbReference type="Gene3D" id="2.40.50.140">
    <property type="entry name" value="Nucleic acid-binding proteins"/>
    <property type="match status" value="1"/>
</dbReference>
<dbReference type="OrthoDB" id="72963at2"/>
<evidence type="ECO:0000313" key="4">
    <source>
        <dbReference type="EMBL" id="SDC02400.1"/>
    </source>
</evidence>
<dbReference type="InterPro" id="IPR010718">
    <property type="entry name" value="DUF1294"/>
</dbReference>
<dbReference type="InterPro" id="IPR002059">
    <property type="entry name" value="CSP_DNA-bd"/>
</dbReference>
<organism evidence="4 5">
    <name type="scientific">Raineyella antarctica</name>
    <dbReference type="NCBI Taxonomy" id="1577474"/>
    <lineage>
        <taxon>Bacteria</taxon>
        <taxon>Bacillati</taxon>
        <taxon>Actinomycetota</taxon>
        <taxon>Actinomycetes</taxon>
        <taxon>Propionibacteriales</taxon>
        <taxon>Propionibacteriaceae</taxon>
        <taxon>Raineyella</taxon>
    </lineage>
</organism>
<dbReference type="PANTHER" id="PTHR12962:SF1">
    <property type="entry name" value="COLD SHOCK DOMAIN-CONTAINING PROTEIN CG9705"/>
    <property type="match status" value="1"/>
</dbReference>
<dbReference type="PANTHER" id="PTHR12962">
    <property type="entry name" value="CALCIUM-REGULATED HEAT STABLE PROTEIN CRHSP-24-RELATED"/>
    <property type="match status" value="1"/>
</dbReference>
<evidence type="ECO:0000256" key="1">
    <source>
        <dbReference type="ARBA" id="ARBA00022553"/>
    </source>
</evidence>
<keyword evidence="2" id="KW-0812">Transmembrane</keyword>
<keyword evidence="1" id="KW-0597">Phosphoprotein</keyword>
<evidence type="ECO:0000313" key="5">
    <source>
        <dbReference type="Proteomes" id="UP000199086"/>
    </source>
</evidence>
<gene>
    <name evidence="4" type="ORF">GA0111570_11472</name>
</gene>
<dbReference type="SMART" id="SM00357">
    <property type="entry name" value="CSP"/>
    <property type="match status" value="1"/>
</dbReference>
<feature type="transmembrane region" description="Helical" evidence="2">
    <location>
        <begin position="171"/>
        <end position="189"/>
    </location>
</feature>
<dbReference type="AlphaFoldDB" id="A0A1G6I7H9"/>
<sequence>MRQEGTITRWDDARGFGFITPKDGGAPVFVHVSEFSRTTRPGTGAVVTFRVTRDDRNRLRASDVGYAPSSIPRAPMTRGVPAAAAIAVAFLGLLAVLAVLHVLPVSVVALAVVLSGVAFALYRADKSAAIRGAWRVSESTLQTVSLLGGWPGALLAQRVYRHKTRKHSFQTTFWITVVVNCAVLGWMAIGTPFPL</sequence>
<reference evidence="4 5" key="1">
    <citation type="submission" date="2016-06" db="EMBL/GenBank/DDBJ databases">
        <authorList>
            <person name="Olsen C.W."/>
            <person name="Carey S."/>
            <person name="Hinshaw L."/>
            <person name="Karasin A.I."/>
        </authorList>
    </citation>
    <scope>NUCLEOTIDE SEQUENCE [LARGE SCALE GENOMIC DNA]</scope>
    <source>
        <strain evidence="4 5">LZ-22</strain>
    </source>
</reference>
<dbReference type="InterPro" id="IPR011129">
    <property type="entry name" value="CSD"/>
</dbReference>
<feature type="transmembrane region" description="Helical" evidence="2">
    <location>
        <begin position="79"/>
        <end position="99"/>
    </location>
</feature>
<feature type="transmembrane region" description="Helical" evidence="2">
    <location>
        <begin position="105"/>
        <end position="122"/>
    </location>
</feature>
<accession>A0A1G6I7H9</accession>
<proteinExistence type="predicted"/>
<keyword evidence="5" id="KW-1185">Reference proteome</keyword>
<dbReference type="InterPro" id="IPR012340">
    <property type="entry name" value="NA-bd_OB-fold"/>
</dbReference>
<dbReference type="Proteomes" id="UP000199086">
    <property type="component" value="Unassembled WGS sequence"/>
</dbReference>
<dbReference type="PROSITE" id="PS51857">
    <property type="entry name" value="CSD_2"/>
    <property type="match status" value="1"/>
</dbReference>
<dbReference type="STRING" id="1577474.GA0111570_11472"/>
<dbReference type="GO" id="GO:0003730">
    <property type="term" value="F:mRNA 3'-UTR binding"/>
    <property type="evidence" value="ECO:0007669"/>
    <property type="project" value="TreeGrafter"/>
</dbReference>
<protein>
    <submittedName>
        <fullName evidence="4">Uncharacterized membrane protein YsdA, DUF1294 family</fullName>
    </submittedName>
</protein>
<dbReference type="Pfam" id="PF00313">
    <property type="entry name" value="CSD"/>
    <property type="match status" value="1"/>
</dbReference>
<keyword evidence="2" id="KW-1133">Transmembrane helix</keyword>
<evidence type="ECO:0000259" key="3">
    <source>
        <dbReference type="PROSITE" id="PS51857"/>
    </source>
</evidence>
<dbReference type="GO" id="GO:0043488">
    <property type="term" value="P:regulation of mRNA stability"/>
    <property type="evidence" value="ECO:0007669"/>
    <property type="project" value="TreeGrafter"/>
</dbReference>